<dbReference type="RefSeq" id="WP_161345876.1">
    <property type="nucleotide sequence ID" value="NZ_BMGW01000005.1"/>
</dbReference>
<accession>A0A6L8VGV6</accession>
<dbReference type="GO" id="GO:0030288">
    <property type="term" value="C:outer membrane-bounded periplasmic space"/>
    <property type="evidence" value="ECO:0007669"/>
    <property type="project" value="UniProtKB-UniRule"/>
</dbReference>
<feature type="compositionally biased region" description="Low complexity" evidence="2">
    <location>
        <begin position="129"/>
        <end position="140"/>
    </location>
</feature>
<protein>
    <recommendedName>
        <fullName evidence="1">Cell division coordinator CpoB</fullName>
    </recommendedName>
</protein>
<dbReference type="GO" id="GO:0043093">
    <property type="term" value="P:FtsZ-dependent cytokinesis"/>
    <property type="evidence" value="ECO:0007669"/>
    <property type="project" value="UniProtKB-UniRule"/>
</dbReference>
<feature type="region of interest" description="Disordered" evidence="2">
    <location>
        <begin position="129"/>
        <end position="150"/>
    </location>
</feature>
<dbReference type="InterPro" id="IPR034706">
    <property type="entry name" value="CpoB"/>
</dbReference>
<keyword evidence="1" id="KW-0574">Periplasm</keyword>
<keyword evidence="1" id="KW-0175">Coiled coil</keyword>
<dbReference type="OrthoDB" id="9763909at2"/>
<evidence type="ECO:0000256" key="2">
    <source>
        <dbReference type="SAM" id="MobiDB-lite"/>
    </source>
</evidence>
<dbReference type="Pfam" id="PF13174">
    <property type="entry name" value="TPR_6"/>
    <property type="match status" value="1"/>
</dbReference>
<name>A0A6L8VGV6_9RHOB</name>
<feature type="coiled-coil region" evidence="1">
    <location>
        <begin position="27"/>
        <end position="94"/>
    </location>
</feature>
<feature type="chain" id="PRO_5027178440" description="Cell division coordinator CpoB" evidence="1">
    <location>
        <begin position="22"/>
        <end position="278"/>
    </location>
</feature>
<feature type="signal peptide" evidence="1">
    <location>
        <begin position="1"/>
        <end position="21"/>
    </location>
</feature>
<dbReference type="HAMAP" id="MF_02066">
    <property type="entry name" value="CpoB"/>
    <property type="match status" value="1"/>
</dbReference>
<keyword evidence="1" id="KW-0131">Cell cycle</keyword>
<dbReference type="Gene3D" id="1.25.40.10">
    <property type="entry name" value="Tetratricopeptide repeat domain"/>
    <property type="match status" value="1"/>
</dbReference>
<keyword evidence="1" id="KW-0732">Signal</keyword>
<dbReference type="InterPro" id="IPR014162">
    <property type="entry name" value="CpoB_C"/>
</dbReference>
<keyword evidence="4" id="KW-1185">Reference proteome</keyword>
<comment type="subcellular location">
    <subcellularLocation>
        <location evidence="1">Periplasm</location>
    </subcellularLocation>
</comment>
<dbReference type="Pfam" id="PF13432">
    <property type="entry name" value="TPR_16"/>
    <property type="match status" value="1"/>
</dbReference>
<gene>
    <name evidence="3" type="primary">ybgF</name>
    <name evidence="1" type="synonym">cpoB</name>
    <name evidence="3" type="ORF">GS660_09760</name>
</gene>
<dbReference type="SUPFAM" id="SSF48452">
    <property type="entry name" value="TPR-like"/>
    <property type="match status" value="1"/>
</dbReference>
<dbReference type="EMBL" id="WWNR01000005">
    <property type="protein sequence ID" value="MZQ89374.1"/>
    <property type="molecule type" value="Genomic_DNA"/>
</dbReference>
<dbReference type="InterPro" id="IPR011990">
    <property type="entry name" value="TPR-like_helical_dom_sf"/>
</dbReference>
<dbReference type="AlphaFoldDB" id="A0A6L8VGV6"/>
<evidence type="ECO:0000313" key="4">
    <source>
        <dbReference type="Proteomes" id="UP000477083"/>
    </source>
</evidence>
<proteinExistence type="inferred from homology"/>
<dbReference type="InterPro" id="IPR019734">
    <property type="entry name" value="TPR_rpt"/>
</dbReference>
<evidence type="ECO:0000313" key="3">
    <source>
        <dbReference type="EMBL" id="MZQ89374.1"/>
    </source>
</evidence>
<comment type="caution">
    <text evidence="3">The sequence shown here is derived from an EMBL/GenBank/DDBJ whole genome shotgun (WGS) entry which is preliminary data.</text>
</comment>
<comment type="function">
    <text evidence="1">Mediates coordination of peptidoglycan synthesis and outer membrane constriction during cell division.</text>
</comment>
<comment type="similarity">
    <text evidence="1">Belongs to the CpoB family.</text>
</comment>
<reference evidence="3 4" key="1">
    <citation type="submission" date="2020-01" db="EMBL/GenBank/DDBJ databases">
        <title>Frigidibacter albus SP32T (=CGMCC 1.13995T).</title>
        <authorList>
            <person name="Liao X."/>
        </authorList>
    </citation>
    <scope>NUCLEOTIDE SEQUENCE [LARGE SCALE GENOMIC DNA]</scope>
    <source>
        <strain evidence="3 4">SP32</strain>
    </source>
</reference>
<organism evidence="3 4">
    <name type="scientific">Frigidibacter albus</name>
    <dbReference type="NCBI Taxonomy" id="1465486"/>
    <lineage>
        <taxon>Bacteria</taxon>
        <taxon>Pseudomonadati</taxon>
        <taxon>Pseudomonadota</taxon>
        <taxon>Alphaproteobacteria</taxon>
        <taxon>Rhodobacterales</taxon>
        <taxon>Paracoccaceae</taxon>
        <taxon>Frigidibacter</taxon>
    </lineage>
</organism>
<dbReference type="NCBIfam" id="TIGR02795">
    <property type="entry name" value="tol_pal_ybgF"/>
    <property type="match status" value="1"/>
</dbReference>
<sequence precursor="true">MIRLPGLALCVFALAAPFAGAARAETLADIRTELSQLAAMLQSLKSELVSSGTGLQAAGGATALDRMNTMEAELSRLTSQTEELQNRIDRVVSDGTNRVGDLEFRLCEMEDGCDIANLPVTTALGGEAGSAAPALPAPGSTAPPPSGGAQLAVGEQADFDRAREVLDQGDFRGAADLFATFTQTYTGGPLTGEAHYLRGEALTKLGETANAARAYLEGFSGSPDGPFAADNLLRLGTSLGQLGQSQEACVTLTEVGTRFPGHLATAEAASQMRTLGCQ</sequence>
<keyword evidence="1" id="KW-0132">Cell division</keyword>
<evidence type="ECO:0000256" key="1">
    <source>
        <dbReference type="HAMAP-Rule" id="MF_02066"/>
    </source>
</evidence>
<dbReference type="Proteomes" id="UP000477083">
    <property type="component" value="Unassembled WGS sequence"/>
</dbReference>